<feature type="compositionally biased region" description="Basic and acidic residues" evidence="1">
    <location>
        <begin position="14"/>
        <end position="24"/>
    </location>
</feature>
<evidence type="ECO:0000313" key="4">
    <source>
        <dbReference type="Proteomes" id="UP000033647"/>
    </source>
</evidence>
<dbReference type="GO" id="GO:0006396">
    <property type="term" value="P:RNA processing"/>
    <property type="evidence" value="ECO:0007669"/>
    <property type="project" value="InterPro"/>
</dbReference>
<keyword evidence="4" id="KW-1185">Reference proteome</keyword>
<feature type="region of interest" description="Disordered" evidence="1">
    <location>
        <begin position="1"/>
        <end position="195"/>
    </location>
</feature>
<sequence length="318" mass="36107">MPKERSVNPAQAQRKADKQKEINKNKKNIQNQRNEKLAKRNPDRLQRQIDELKELEGRGSLRPKDKETLAQLERDVKGIRRAREALGDAAPKFPSHERRDGAGGRHDRQDRGDARDEQRERRQHLGKRRREEEHREPESDTDPEVRDIPMPRDMPPPLPRQDRKREPFTDPQVGPDGQRLPHALPTKPAAANLPPAQLVYTSAPQLRDLKKEATRFVPSAVAQKKKRVKGEGRLLEPEEIEKLEKAGYYAAEKAAEEAEKEGGIQQVIAGRVAVGDGDVDMDAEMKKLEAEMNGIESTGGDQNPRRQVQMEDVDDDGD</sequence>
<dbReference type="Pfam" id="PF09429">
    <property type="entry name" value="Wbp11"/>
    <property type="match status" value="1"/>
</dbReference>
<organism evidence="3 4">
    <name type="scientific">Zymoseptoria brevis</name>
    <dbReference type="NCBI Taxonomy" id="1047168"/>
    <lineage>
        <taxon>Eukaryota</taxon>
        <taxon>Fungi</taxon>
        <taxon>Dikarya</taxon>
        <taxon>Ascomycota</taxon>
        <taxon>Pezizomycotina</taxon>
        <taxon>Dothideomycetes</taxon>
        <taxon>Dothideomycetidae</taxon>
        <taxon>Mycosphaerellales</taxon>
        <taxon>Mycosphaerellaceae</taxon>
        <taxon>Zymoseptoria</taxon>
    </lineage>
</organism>
<feature type="region of interest" description="Disordered" evidence="1">
    <location>
        <begin position="291"/>
        <end position="318"/>
    </location>
</feature>
<dbReference type="AlphaFoldDB" id="A0A0F4GD92"/>
<comment type="caution">
    <text evidence="3">The sequence shown here is derived from an EMBL/GenBank/DDBJ whole genome shotgun (WGS) entry which is preliminary data.</text>
</comment>
<proteinExistence type="predicted"/>
<feature type="domain" description="Wbp11/ELF5/Saf1 N-terminal" evidence="2">
    <location>
        <begin position="4"/>
        <end position="80"/>
    </location>
</feature>
<dbReference type="OrthoDB" id="5597581at2759"/>
<dbReference type="InterPro" id="IPR019007">
    <property type="entry name" value="Wbp11/ELF5/Saf1_N"/>
</dbReference>
<evidence type="ECO:0000313" key="3">
    <source>
        <dbReference type="EMBL" id="KJX95378.1"/>
    </source>
</evidence>
<accession>A0A0F4GD92</accession>
<dbReference type="Proteomes" id="UP000033647">
    <property type="component" value="Unassembled WGS sequence"/>
</dbReference>
<reference evidence="3 4" key="1">
    <citation type="submission" date="2015-03" db="EMBL/GenBank/DDBJ databases">
        <title>RNA-seq based gene annotation and comparative genomics of four Zymoseptoria species reveal species-specific pathogenicity related genes and transposable element activity.</title>
        <authorList>
            <person name="Grandaubert J."/>
            <person name="Bhattacharyya A."/>
            <person name="Stukenbrock E.H."/>
        </authorList>
    </citation>
    <scope>NUCLEOTIDE SEQUENCE [LARGE SCALE GENOMIC DNA]</scope>
    <source>
        <strain evidence="3 4">Zb18110</strain>
    </source>
</reference>
<name>A0A0F4GD92_9PEZI</name>
<gene>
    <name evidence="3" type="ORF">TI39_contig4118g00011</name>
</gene>
<feature type="compositionally biased region" description="Basic and acidic residues" evidence="1">
    <location>
        <begin position="33"/>
        <end position="86"/>
    </location>
</feature>
<dbReference type="EMBL" id="LAFY01004078">
    <property type="protein sequence ID" value="KJX95378.1"/>
    <property type="molecule type" value="Genomic_DNA"/>
</dbReference>
<protein>
    <recommendedName>
        <fullName evidence="2">Wbp11/ELF5/Saf1 N-terminal domain-containing protein</fullName>
    </recommendedName>
</protein>
<evidence type="ECO:0000259" key="2">
    <source>
        <dbReference type="Pfam" id="PF09429"/>
    </source>
</evidence>
<feature type="compositionally biased region" description="Basic and acidic residues" evidence="1">
    <location>
        <begin position="94"/>
        <end position="120"/>
    </location>
</feature>
<dbReference type="STRING" id="1047168.A0A0F4GD92"/>
<feature type="compositionally biased region" description="Basic and acidic residues" evidence="1">
    <location>
        <begin position="129"/>
        <end position="150"/>
    </location>
</feature>
<evidence type="ECO:0000256" key="1">
    <source>
        <dbReference type="SAM" id="MobiDB-lite"/>
    </source>
</evidence>